<evidence type="ECO:0000256" key="3">
    <source>
        <dbReference type="ARBA" id="ARBA00022553"/>
    </source>
</evidence>
<dbReference type="EC" id="5.4.2.2" evidence="7"/>
<evidence type="ECO:0000256" key="1">
    <source>
        <dbReference type="ARBA" id="ARBA00001946"/>
    </source>
</evidence>
<dbReference type="PANTHER" id="PTHR45745">
    <property type="entry name" value="PHOSPHOMANNOMUTASE 45A"/>
    <property type="match status" value="1"/>
</dbReference>
<accession>A0A560JH50</accession>
<comment type="cofactor">
    <cofactor evidence="1">
        <name>Mg(2+)</name>
        <dbReference type="ChEBI" id="CHEBI:18420"/>
    </cofactor>
</comment>
<evidence type="ECO:0000259" key="10">
    <source>
        <dbReference type="Pfam" id="PF02878"/>
    </source>
</evidence>
<keyword evidence="6" id="KW-0413">Isomerase</keyword>
<evidence type="ECO:0000256" key="4">
    <source>
        <dbReference type="ARBA" id="ARBA00022723"/>
    </source>
</evidence>
<dbReference type="EMBL" id="VITW01000014">
    <property type="protein sequence ID" value="TWB67670.1"/>
    <property type="molecule type" value="Genomic_DNA"/>
</dbReference>
<protein>
    <recommendedName>
        <fullName evidence="7">Phosphoglucomutase</fullName>
        <ecNumber evidence="7">5.4.2.2</ecNumber>
    </recommendedName>
</protein>
<evidence type="ECO:0000256" key="5">
    <source>
        <dbReference type="ARBA" id="ARBA00022842"/>
    </source>
</evidence>
<dbReference type="Gene3D" id="3.40.120.10">
    <property type="entry name" value="Alpha-D-Glucose-1,6-Bisphosphate, subunit A, domain 3"/>
    <property type="match status" value="3"/>
</dbReference>
<gene>
    <name evidence="13" type="ORF">FBZ95_1148</name>
</gene>
<organism evidence="13 14">
    <name type="scientific">Bradyrhizobium sacchari</name>
    <dbReference type="NCBI Taxonomy" id="1399419"/>
    <lineage>
        <taxon>Bacteria</taxon>
        <taxon>Pseudomonadati</taxon>
        <taxon>Pseudomonadota</taxon>
        <taxon>Alphaproteobacteria</taxon>
        <taxon>Hyphomicrobiales</taxon>
        <taxon>Nitrobacteraceae</taxon>
        <taxon>Bradyrhizobium</taxon>
    </lineage>
</organism>
<comment type="similarity">
    <text evidence="2 8">Belongs to the phosphohexose mutase family.</text>
</comment>
<dbReference type="Gene3D" id="3.30.310.50">
    <property type="entry name" value="Alpha-D-phosphohexomutase, C-terminal domain"/>
    <property type="match status" value="1"/>
</dbReference>
<feature type="domain" description="Alpha-D-phosphohexomutase alpha/beta/alpha" evidence="12">
    <location>
        <begin position="323"/>
        <end position="440"/>
    </location>
</feature>
<evidence type="ECO:0000256" key="6">
    <source>
        <dbReference type="ARBA" id="ARBA00023235"/>
    </source>
</evidence>
<dbReference type="Pfam" id="PF00408">
    <property type="entry name" value="PGM_PMM_IV"/>
    <property type="match status" value="1"/>
</dbReference>
<proteinExistence type="inferred from homology"/>
<sequence length="548" mass="58669">MADVHPAAGKQVSPDALTNIPRLVTAYFAGKPDVADPAQRVAFGTSGHRGTSFKNTFNEGHILATTQAICDYRKEKGLTGPLFIGIDTHALAEPALVSAVEVFAANGVDIMIDKDGGYTPTPVISHAILTYNKGRASGLADGVVITPSHNPPEDGGYKYNPPHGGPADTDATSVVEKRANAYLADGLKGLKRIDYARARKAANVHPYDFITPYVADLDNVVDLDLVKSAGIKIGIDPLGGAAVHYWHPIIERYGLNATVVNEAIDPTFRFMTVDWDGKIRMDCSSPYAMASLIGMRDRFDVAFANDTDADRHGIVTRTGGLMNPNHYLATAIAYLFAHRPDWGKDAAIGKTVVSSSIIDRVAKKLGRKLVETPVGFKWFVDGLVGGSFGFGGEESAGASFLRRDGTVWTTDKDGIILGLLAAEIMAKTGRDPSQLFGDLTAELGVPHYARIDVAATTPQKTILKSLTPEQLGLKDLAGDPVRSTLSKAPGNGQPFGGIKVETDFGWFAARPSGTEDVYKIYAESFRSTEHLKRIQEEAKAGLAKVFAA</sequence>
<dbReference type="InterPro" id="IPR005844">
    <property type="entry name" value="A-D-PHexomutase_a/b/a-I"/>
</dbReference>
<evidence type="ECO:0000259" key="11">
    <source>
        <dbReference type="Pfam" id="PF02879"/>
    </source>
</evidence>
<dbReference type="GO" id="GO:0004614">
    <property type="term" value="F:phosphoglucomutase activity"/>
    <property type="evidence" value="ECO:0007669"/>
    <property type="project" value="UniProtKB-UniRule"/>
</dbReference>
<dbReference type="InterPro" id="IPR005846">
    <property type="entry name" value="A-D-PHexomutase_a/b/a-III"/>
</dbReference>
<evidence type="ECO:0000313" key="14">
    <source>
        <dbReference type="Proteomes" id="UP000315914"/>
    </source>
</evidence>
<dbReference type="OrthoDB" id="9806956at2"/>
<dbReference type="GO" id="GO:0008973">
    <property type="term" value="F:phosphopentomutase activity"/>
    <property type="evidence" value="ECO:0007669"/>
    <property type="project" value="TreeGrafter"/>
</dbReference>
<reference evidence="13 14" key="1">
    <citation type="submission" date="2019-06" db="EMBL/GenBank/DDBJ databases">
        <title>Genomic Encyclopedia of Type Strains, Phase IV (KMG-V): Genome sequencing to study the core and pangenomes of soil and plant-associated prokaryotes.</title>
        <authorList>
            <person name="Whitman W."/>
        </authorList>
    </citation>
    <scope>NUCLEOTIDE SEQUENCE [LARGE SCALE GENOMIC DNA]</scope>
    <source>
        <strain evidence="13 14">BR 10556</strain>
    </source>
</reference>
<dbReference type="CDD" id="cd05801">
    <property type="entry name" value="PGM_like3"/>
    <property type="match status" value="1"/>
</dbReference>
<keyword evidence="3" id="KW-0597">Phosphoprotein</keyword>
<keyword evidence="4 8" id="KW-0479">Metal-binding</keyword>
<dbReference type="InterPro" id="IPR005841">
    <property type="entry name" value="Alpha-D-phosphohexomutase_SF"/>
</dbReference>
<keyword evidence="5 8" id="KW-0460">Magnesium</keyword>
<dbReference type="AlphaFoldDB" id="A0A560JH50"/>
<dbReference type="InterPro" id="IPR005843">
    <property type="entry name" value="A-D-PHexomutase_C"/>
</dbReference>
<keyword evidence="14" id="KW-1185">Reference proteome</keyword>
<dbReference type="GO" id="GO:0000287">
    <property type="term" value="F:magnesium ion binding"/>
    <property type="evidence" value="ECO:0007669"/>
    <property type="project" value="InterPro"/>
</dbReference>
<dbReference type="InterPro" id="IPR005852">
    <property type="entry name" value="PGM_a-D-Glc-sp"/>
</dbReference>
<dbReference type="InterPro" id="IPR016055">
    <property type="entry name" value="A-D-PHexomutase_a/b/a-I/II/III"/>
</dbReference>
<comment type="caution">
    <text evidence="13">The sequence shown here is derived from an EMBL/GenBank/DDBJ whole genome shotgun (WGS) entry which is preliminary data.</text>
</comment>
<dbReference type="InterPro" id="IPR016066">
    <property type="entry name" value="A-D-PHexomutase_CS"/>
</dbReference>
<dbReference type="PRINTS" id="PR00509">
    <property type="entry name" value="PGMPMM"/>
</dbReference>
<dbReference type="Pfam" id="PF02878">
    <property type="entry name" value="PGM_PMM_I"/>
    <property type="match status" value="1"/>
</dbReference>
<dbReference type="InterPro" id="IPR036900">
    <property type="entry name" value="A-D-PHexomutase_C_sf"/>
</dbReference>
<dbReference type="STRING" id="1399419.A5906_01195"/>
<dbReference type="GO" id="GO:0005975">
    <property type="term" value="P:carbohydrate metabolic process"/>
    <property type="evidence" value="ECO:0007669"/>
    <property type="project" value="UniProtKB-UniRule"/>
</dbReference>
<dbReference type="NCBIfam" id="TIGR01132">
    <property type="entry name" value="pgm"/>
    <property type="match status" value="1"/>
</dbReference>
<dbReference type="PROSITE" id="PS00710">
    <property type="entry name" value="PGM_PMM"/>
    <property type="match status" value="1"/>
</dbReference>
<dbReference type="RefSeq" id="WP_080137610.1">
    <property type="nucleotide sequence ID" value="NZ_LWIG01000022.1"/>
</dbReference>
<dbReference type="SUPFAM" id="SSF53738">
    <property type="entry name" value="Phosphoglucomutase, first 3 domains"/>
    <property type="match status" value="3"/>
</dbReference>
<evidence type="ECO:0000256" key="2">
    <source>
        <dbReference type="ARBA" id="ARBA00010231"/>
    </source>
</evidence>
<evidence type="ECO:0000259" key="9">
    <source>
        <dbReference type="Pfam" id="PF00408"/>
    </source>
</evidence>
<evidence type="ECO:0000256" key="8">
    <source>
        <dbReference type="RuleBase" id="RU004326"/>
    </source>
</evidence>
<dbReference type="PANTHER" id="PTHR45745:SF1">
    <property type="entry name" value="PHOSPHOGLUCOMUTASE 2B-RELATED"/>
    <property type="match status" value="1"/>
</dbReference>
<name>A0A560JH50_9BRAD</name>
<dbReference type="Pfam" id="PF02880">
    <property type="entry name" value="PGM_PMM_III"/>
    <property type="match status" value="1"/>
</dbReference>
<dbReference type="Proteomes" id="UP000315914">
    <property type="component" value="Unassembled WGS sequence"/>
</dbReference>
<feature type="domain" description="Alpha-D-phosphohexomutase alpha/beta/alpha" evidence="11">
    <location>
        <begin position="212"/>
        <end position="319"/>
    </location>
</feature>
<evidence type="ECO:0000256" key="7">
    <source>
        <dbReference type="NCBIfam" id="TIGR01132"/>
    </source>
</evidence>
<dbReference type="InterPro" id="IPR005845">
    <property type="entry name" value="A-D-PHexomutase_a/b/a-II"/>
</dbReference>
<dbReference type="Pfam" id="PF02879">
    <property type="entry name" value="PGM_PMM_II"/>
    <property type="match status" value="1"/>
</dbReference>
<feature type="domain" description="Alpha-D-phosphohexomutase C-terminal" evidence="9">
    <location>
        <begin position="496"/>
        <end position="537"/>
    </location>
</feature>
<feature type="domain" description="Alpha-D-phosphohexomutase alpha/beta/alpha" evidence="10">
    <location>
        <begin position="41"/>
        <end position="181"/>
    </location>
</feature>
<dbReference type="SUPFAM" id="SSF55957">
    <property type="entry name" value="Phosphoglucomutase, C-terminal domain"/>
    <property type="match status" value="1"/>
</dbReference>
<dbReference type="GO" id="GO:0006166">
    <property type="term" value="P:purine ribonucleoside salvage"/>
    <property type="evidence" value="ECO:0007669"/>
    <property type="project" value="TreeGrafter"/>
</dbReference>
<evidence type="ECO:0000259" key="12">
    <source>
        <dbReference type="Pfam" id="PF02880"/>
    </source>
</evidence>
<evidence type="ECO:0000313" key="13">
    <source>
        <dbReference type="EMBL" id="TWB67670.1"/>
    </source>
</evidence>